<gene>
    <name evidence="2" type="ORF">B0H16DRAFT_1484656</name>
</gene>
<sequence>MALPFPAHSSPSEICFEDQGSDNNYAEVGMEVEPERSQDGETSLNIPRIRCRLPSFDDSQYLHRLQEIHDAEFIEFRAPPYTSEDESRVIRDEIEEILRVDECQEVTIHYSMAFSQSTPIMEGVETHEVTQSQGPPHFYHSKHHSPFHSVPPN</sequence>
<accession>A0AAD7GMI9</accession>
<feature type="region of interest" description="Disordered" evidence="1">
    <location>
        <begin position="1"/>
        <end position="20"/>
    </location>
</feature>
<dbReference type="EMBL" id="JARKIB010000602">
    <property type="protein sequence ID" value="KAJ7697935.1"/>
    <property type="molecule type" value="Genomic_DNA"/>
</dbReference>
<reference evidence="2" key="1">
    <citation type="submission" date="2023-03" db="EMBL/GenBank/DDBJ databases">
        <title>Massive genome expansion in bonnet fungi (Mycena s.s.) driven by repeated elements and novel gene families across ecological guilds.</title>
        <authorList>
            <consortium name="Lawrence Berkeley National Laboratory"/>
            <person name="Harder C.B."/>
            <person name="Miyauchi S."/>
            <person name="Viragh M."/>
            <person name="Kuo A."/>
            <person name="Thoen E."/>
            <person name="Andreopoulos B."/>
            <person name="Lu D."/>
            <person name="Skrede I."/>
            <person name="Drula E."/>
            <person name="Henrissat B."/>
            <person name="Morin E."/>
            <person name="Kohler A."/>
            <person name="Barry K."/>
            <person name="LaButti K."/>
            <person name="Morin E."/>
            <person name="Salamov A."/>
            <person name="Lipzen A."/>
            <person name="Mereny Z."/>
            <person name="Hegedus B."/>
            <person name="Baldrian P."/>
            <person name="Stursova M."/>
            <person name="Weitz H."/>
            <person name="Taylor A."/>
            <person name="Grigoriev I.V."/>
            <person name="Nagy L.G."/>
            <person name="Martin F."/>
            <person name="Kauserud H."/>
        </authorList>
    </citation>
    <scope>NUCLEOTIDE SEQUENCE</scope>
    <source>
        <strain evidence="2">CBHHK182m</strain>
    </source>
</reference>
<keyword evidence="3" id="KW-1185">Reference proteome</keyword>
<evidence type="ECO:0000313" key="3">
    <source>
        <dbReference type="Proteomes" id="UP001215598"/>
    </source>
</evidence>
<dbReference type="Proteomes" id="UP001215598">
    <property type="component" value="Unassembled WGS sequence"/>
</dbReference>
<proteinExistence type="predicted"/>
<evidence type="ECO:0000313" key="2">
    <source>
        <dbReference type="EMBL" id="KAJ7697935.1"/>
    </source>
</evidence>
<feature type="region of interest" description="Disordered" evidence="1">
    <location>
        <begin position="131"/>
        <end position="153"/>
    </location>
</feature>
<comment type="caution">
    <text evidence="2">The sequence shown here is derived from an EMBL/GenBank/DDBJ whole genome shotgun (WGS) entry which is preliminary data.</text>
</comment>
<protein>
    <submittedName>
        <fullName evidence="2">Uncharacterized protein</fullName>
    </submittedName>
</protein>
<dbReference type="AlphaFoldDB" id="A0AAD7GMI9"/>
<evidence type="ECO:0000256" key="1">
    <source>
        <dbReference type="SAM" id="MobiDB-lite"/>
    </source>
</evidence>
<name>A0AAD7GMI9_9AGAR</name>
<organism evidence="2 3">
    <name type="scientific">Mycena metata</name>
    <dbReference type="NCBI Taxonomy" id="1033252"/>
    <lineage>
        <taxon>Eukaryota</taxon>
        <taxon>Fungi</taxon>
        <taxon>Dikarya</taxon>
        <taxon>Basidiomycota</taxon>
        <taxon>Agaricomycotina</taxon>
        <taxon>Agaricomycetes</taxon>
        <taxon>Agaricomycetidae</taxon>
        <taxon>Agaricales</taxon>
        <taxon>Marasmiineae</taxon>
        <taxon>Mycenaceae</taxon>
        <taxon>Mycena</taxon>
    </lineage>
</organism>